<feature type="non-terminal residue" evidence="2">
    <location>
        <position position="1"/>
    </location>
</feature>
<dbReference type="OrthoDB" id="66620at2759"/>
<proteinExistence type="predicted"/>
<evidence type="ECO:0000313" key="3">
    <source>
        <dbReference type="Proteomes" id="UP000268350"/>
    </source>
</evidence>
<evidence type="ECO:0000313" key="2">
    <source>
        <dbReference type="EMBL" id="SPP79104.1"/>
    </source>
</evidence>
<evidence type="ECO:0000256" key="1">
    <source>
        <dbReference type="SAM" id="MobiDB-lite"/>
    </source>
</evidence>
<gene>
    <name evidence="2" type="ORF">DGUA_6G011890</name>
</gene>
<accession>A0A3B0J9Z5</accession>
<protein>
    <submittedName>
        <fullName evidence="2">Uncharacterized protein</fullName>
    </submittedName>
</protein>
<feature type="compositionally biased region" description="Basic residues" evidence="1">
    <location>
        <begin position="15"/>
        <end position="26"/>
    </location>
</feature>
<organism evidence="2 3">
    <name type="scientific">Drosophila guanche</name>
    <name type="common">Fruit fly</name>
    <dbReference type="NCBI Taxonomy" id="7266"/>
    <lineage>
        <taxon>Eukaryota</taxon>
        <taxon>Metazoa</taxon>
        <taxon>Ecdysozoa</taxon>
        <taxon>Arthropoda</taxon>
        <taxon>Hexapoda</taxon>
        <taxon>Insecta</taxon>
        <taxon>Pterygota</taxon>
        <taxon>Neoptera</taxon>
        <taxon>Endopterygota</taxon>
        <taxon>Diptera</taxon>
        <taxon>Brachycera</taxon>
        <taxon>Muscomorpha</taxon>
        <taxon>Ephydroidea</taxon>
        <taxon>Drosophilidae</taxon>
        <taxon>Drosophila</taxon>
        <taxon>Sophophora</taxon>
    </lineage>
</organism>
<name>A0A3B0J9Z5_DROGU</name>
<dbReference type="AlphaFoldDB" id="A0A3B0J9Z5"/>
<reference evidence="3" key="1">
    <citation type="submission" date="2018-01" db="EMBL/GenBank/DDBJ databases">
        <authorList>
            <person name="Alioto T."/>
            <person name="Alioto T."/>
        </authorList>
    </citation>
    <scope>NUCLEOTIDE SEQUENCE [LARGE SCALE GENOMIC DNA]</scope>
</reference>
<feature type="region of interest" description="Disordered" evidence="1">
    <location>
        <begin position="1"/>
        <end position="30"/>
    </location>
</feature>
<keyword evidence="3" id="KW-1185">Reference proteome</keyword>
<dbReference type="Proteomes" id="UP000268350">
    <property type="component" value="Unassembled WGS sequence"/>
</dbReference>
<dbReference type="EMBL" id="OUUW01000004">
    <property type="protein sequence ID" value="SPP79104.1"/>
    <property type="molecule type" value="Genomic_DNA"/>
</dbReference>
<feature type="non-terminal residue" evidence="2">
    <location>
        <position position="100"/>
    </location>
</feature>
<sequence length="100" mass="10958">VVSEGATSCGIHIAKGNKKGKGKREKTKTNMNMEMTLTRCSSVNSGCGIQNSSFEAELLQRQEMQQQHSRSMSFVQTKLTKNGSCVSALQRPEDCAACWL</sequence>